<evidence type="ECO:0000313" key="8">
    <source>
        <dbReference type="EMBL" id="CAD7657221.1"/>
    </source>
</evidence>
<keyword evidence="2" id="KW-0540">Nuclease</keyword>
<dbReference type="CDD" id="cd01310">
    <property type="entry name" value="TatD_DNAse"/>
    <property type="match status" value="1"/>
</dbReference>
<name>A0A7R9QU26_9ACAR</name>
<dbReference type="InterPro" id="IPR032466">
    <property type="entry name" value="Metal_Hydrolase"/>
</dbReference>
<keyword evidence="4" id="KW-0378">Hydrolase</keyword>
<dbReference type="InterPro" id="IPR001130">
    <property type="entry name" value="TatD-like"/>
</dbReference>
<dbReference type="EMBL" id="CAJPVJ010012595">
    <property type="protein sequence ID" value="CAG2174407.1"/>
    <property type="molecule type" value="Genomic_DNA"/>
</dbReference>
<dbReference type="GO" id="GO:0008310">
    <property type="term" value="F:single-stranded DNA 3'-5' DNA exonuclease activity"/>
    <property type="evidence" value="ECO:0007669"/>
    <property type="project" value="TreeGrafter"/>
</dbReference>
<protein>
    <recommendedName>
        <fullName evidence="5">Deoxyribonuclease TATDN1</fullName>
    </recommendedName>
</protein>
<feature type="binding site" evidence="7">
    <location>
        <position position="245"/>
    </location>
    <ligand>
        <name>a divalent metal cation</name>
        <dbReference type="ChEBI" id="CHEBI:60240"/>
        <label>1</label>
    </ligand>
</feature>
<reference evidence="8" key="1">
    <citation type="submission" date="2020-11" db="EMBL/GenBank/DDBJ databases">
        <authorList>
            <person name="Tran Van P."/>
        </authorList>
    </citation>
    <scope>NUCLEOTIDE SEQUENCE</scope>
</reference>
<dbReference type="OrthoDB" id="413993at2759"/>
<dbReference type="PANTHER" id="PTHR10060:SF15">
    <property type="entry name" value="DEOXYRIBONUCLEASE TATDN1"/>
    <property type="match status" value="1"/>
</dbReference>
<keyword evidence="3 7" id="KW-0479">Metal-binding</keyword>
<dbReference type="Pfam" id="PF01026">
    <property type="entry name" value="TatD_DNase"/>
    <property type="match status" value="1"/>
</dbReference>
<proteinExistence type="inferred from homology"/>
<sequence length="323" mass="35791">MATTTTADDAKATDVYLLVDVSAALTSRKFAKDLDAVVARAKESGVQKLVVRSTSVHSSREALRLCRLFPETLFCCAGVSPHESRLWTPDSEREICDVMRSAECVAFGECGLDFSRDFSPKETQIQVFEKQLQMASHLSRTERIQKPLLVREVDAFAEWSVHSLPVHSLHLSLLPSAALLRQYAADLPQIVVQFRGTEEHARQYLDVGAFLALSGLVFKDKSEDGVRQLLRSKGVPLSRLLLHSDSPYGYPNARAVHLSDATKSQLSARSLSFLNRYCTFQRNEPCSLALTCEWVAAHLGVAPPEVALQTTYNALRVFGLCAH</sequence>
<keyword evidence="9" id="KW-1185">Reference proteome</keyword>
<dbReference type="GO" id="GO:0005829">
    <property type="term" value="C:cytosol"/>
    <property type="evidence" value="ECO:0007669"/>
    <property type="project" value="TreeGrafter"/>
</dbReference>
<dbReference type="SUPFAM" id="SSF51556">
    <property type="entry name" value="Metallo-dependent hydrolases"/>
    <property type="match status" value="1"/>
</dbReference>
<evidence type="ECO:0000313" key="9">
    <source>
        <dbReference type="Proteomes" id="UP000728032"/>
    </source>
</evidence>
<evidence type="ECO:0000256" key="4">
    <source>
        <dbReference type="ARBA" id="ARBA00022801"/>
    </source>
</evidence>
<comment type="function">
    <text evidence="6">Deoxyribonuclease which catalyzes (in vitro) the decatenation of kinetoplast DNA, which are circular DNA catenated to each other, producing linear DNA molecules. Plays an important role in chromosomal segregation and cell cycle progression during eye development probably via its DNA decatenation activity.</text>
</comment>
<evidence type="ECO:0000256" key="1">
    <source>
        <dbReference type="ARBA" id="ARBA00009275"/>
    </source>
</evidence>
<dbReference type="AlphaFoldDB" id="A0A7R9QU26"/>
<gene>
    <name evidence="8" type="ORF">ONB1V03_LOCUS13851</name>
</gene>
<evidence type="ECO:0000256" key="5">
    <source>
        <dbReference type="ARBA" id="ARBA00039767"/>
    </source>
</evidence>
<organism evidence="8">
    <name type="scientific">Oppiella nova</name>
    <dbReference type="NCBI Taxonomy" id="334625"/>
    <lineage>
        <taxon>Eukaryota</taxon>
        <taxon>Metazoa</taxon>
        <taxon>Ecdysozoa</taxon>
        <taxon>Arthropoda</taxon>
        <taxon>Chelicerata</taxon>
        <taxon>Arachnida</taxon>
        <taxon>Acari</taxon>
        <taxon>Acariformes</taxon>
        <taxon>Sarcoptiformes</taxon>
        <taxon>Oribatida</taxon>
        <taxon>Brachypylina</taxon>
        <taxon>Oppioidea</taxon>
        <taxon>Oppiidae</taxon>
        <taxon>Oppiella</taxon>
    </lineage>
</organism>
<accession>A0A7R9QU26</accession>
<comment type="similarity">
    <text evidence="1">Belongs to the metallo-dependent hydrolases superfamily. TatD-type hydrolase family.</text>
</comment>
<dbReference type="EMBL" id="OC927420">
    <property type="protein sequence ID" value="CAD7657221.1"/>
    <property type="molecule type" value="Genomic_DNA"/>
</dbReference>
<dbReference type="GO" id="GO:0046872">
    <property type="term" value="F:metal ion binding"/>
    <property type="evidence" value="ECO:0007669"/>
    <property type="project" value="UniProtKB-KW"/>
</dbReference>
<dbReference type="InterPro" id="IPR050891">
    <property type="entry name" value="TatD-type_Hydrolase"/>
</dbReference>
<evidence type="ECO:0000256" key="7">
    <source>
        <dbReference type="PIRSR" id="PIRSR005902-1"/>
    </source>
</evidence>
<dbReference type="Proteomes" id="UP000728032">
    <property type="component" value="Unassembled WGS sequence"/>
</dbReference>
<feature type="binding site" evidence="7">
    <location>
        <position position="109"/>
    </location>
    <ligand>
        <name>a divalent metal cation</name>
        <dbReference type="ChEBI" id="CHEBI:60240"/>
        <label>1</label>
    </ligand>
</feature>
<dbReference type="Gene3D" id="3.20.20.140">
    <property type="entry name" value="Metal-dependent hydrolases"/>
    <property type="match status" value="1"/>
</dbReference>
<dbReference type="PANTHER" id="PTHR10060">
    <property type="entry name" value="TATD FAMILY DEOXYRIBONUCLEASE"/>
    <property type="match status" value="1"/>
</dbReference>
<evidence type="ECO:0000256" key="6">
    <source>
        <dbReference type="ARBA" id="ARBA00045223"/>
    </source>
</evidence>
<evidence type="ECO:0000256" key="2">
    <source>
        <dbReference type="ARBA" id="ARBA00022722"/>
    </source>
</evidence>
<dbReference type="PIRSF" id="PIRSF005902">
    <property type="entry name" value="DNase_TatD"/>
    <property type="match status" value="1"/>
</dbReference>
<evidence type="ECO:0000256" key="3">
    <source>
        <dbReference type="ARBA" id="ARBA00022723"/>
    </source>
</evidence>